<dbReference type="PANTHER" id="PTHR33221:SF15">
    <property type="entry name" value="HTH-TYPE TRANSCRIPTIONAL REGULATOR YWGB-RELATED"/>
    <property type="match status" value="1"/>
</dbReference>
<evidence type="ECO:0000313" key="2">
    <source>
        <dbReference type="Proteomes" id="UP000297348"/>
    </source>
</evidence>
<dbReference type="Gene3D" id="1.10.10.10">
    <property type="entry name" value="Winged helix-like DNA-binding domain superfamily/Winged helix DNA-binding domain"/>
    <property type="match status" value="1"/>
</dbReference>
<organism evidence="1 2">
    <name type="scientific">Levilactobacillus suantsaiihabitans</name>
    <dbReference type="NCBI Taxonomy" id="2487722"/>
    <lineage>
        <taxon>Bacteria</taxon>
        <taxon>Bacillati</taxon>
        <taxon>Bacillota</taxon>
        <taxon>Bacilli</taxon>
        <taxon>Lactobacillales</taxon>
        <taxon>Lactobacillaceae</taxon>
        <taxon>Levilactobacillus</taxon>
    </lineage>
</organism>
<dbReference type="InterPro" id="IPR036388">
    <property type="entry name" value="WH-like_DNA-bd_sf"/>
</dbReference>
<accession>A0A4Z0JBN2</accession>
<dbReference type="RefSeq" id="WP_135367345.1">
    <property type="nucleotide sequence ID" value="NZ_RKLX01000003.1"/>
</dbReference>
<proteinExistence type="predicted"/>
<comment type="caution">
    <text evidence="1">The sequence shown here is derived from an EMBL/GenBank/DDBJ whole genome shotgun (WGS) entry which is preliminary data.</text>
</comment>
<dbReference type="PROSITE" id="PS51197">
    <property type="entry name" value="HTH_RRF2_2"/>
    <property type="match status" value="1"/>
</dbReference>
<dbReference type="GO" id="GO:0003700">
    <property type="term" value="F:DNA-binding transcription factor activity"/>
    <property type="evidence" value="ECO:0007669"/>
    <property type="project" value="TreeGrafter"/>
</dbReference>
<gene>
    <name evidence="1" type="ORF">EGT51_03130</name>
</gene>
<reference evidence="1 2" key="1">
    <citation type="submission" date="2018-10" db="EMBL/GenBank/DDBJ databases">
        <title>Lactobacillus sp. R7 and Lactobacillus sp. R19 isolated from fermented mustard green product of Taiwan.</title>
        <authorList>
            <person name="Lin S.-T."/>
        </authorList>
    </citation>
    <scope>NUCLEOTIDE SEQUENCE [LARGE SCALE GENOMIC DNA]</scope>
    <source>
        <strain evidence="1 2">BCRC 81129</strain>
    </source>
</reference>
<dbReference type="InterPro" id="IPR000944">
    <property type="entry name" value="Tscrpt_reg_Rrf2"/>
</dbReference>
<dbReference type="SUPFAM" id="SSF46785">
    <property type="entry name" value="Winged helix' DNA-binding domain"/>
    <property type="match status" value="1"/>
</dbReference>
<dbReference type="OrthoDB" id="213028at2"/>
<dbReference type="PANTHER" id="PTHR33221">
    <property type="entry name" value="WINGED HELIX-TURN-HELIX TRANSCRIPTIONAL REGULATOR, RRF2 FAMILY"/>
    <property type="match status" value="1"/>
</dbReference>
<dbReference type="Pfam" id="PF02082">
    <property type="entry name" value="Rrf2"/>
    <property type="match status" value="1"/>
</dbReference>
<dbReference type="AlphaFoldDB" id="A0A4Z0JBN2"/>
<name>A0A4Z0JBN2_9LACO</name>
<evidence type="ECO:0000313" key="1">
    <source>
        <dbReference type="EMBL" id="TGD19845.1"/>
    </source>
</evidence>
<dbReference type="InterPro" id="IPR036390">
    <property type="entry name" value="WH_DNA-bd_sf"/>
</dbReference>
<sequence>MRYSHKLSDAVHILAYIAICHDGDLSSTAIAASVESNPALVRRLMGALRRAGLLATQQGSATPKLARQPAAISLFDIYQAVEGTGNLLHVDDKTNPHCIVGGNIQDTLRAAYAEVQTAAEAQMKTITLARLIGDILTRERAKRGPAAD</sequence>
<dbReference type="Proteomes" id="UP000297348">
    <property type="component" value="Unassembled WGS sequence"/>
</dbReference>
<protein>
    <submittedName>
        <fullName evidence="1">Rrf2 family transcriptional regulator</fullName>
    </submittedName>
</protein>
<dbReference type="EMBL" id="RKLX01000003">
    <property type="protein sequence ID" value="TGD19845.1"/>
    <property type="molecule type" value="Genomic_DNA"/>
</dbReference>
<keyword evidence="2" id="KW-1185">Reference proteome</keyword>
<dbReference type="GO" id="GO:0005829">
    <property type="term" value="C:cytosol"/>
    <property type="evidence" value="ECO:0007669"/>
    <property type="project" value="TreeGrafter"/>
</dbReference>